<dbReference type="AlphaFoldDB" id="H6L7G8"/>
<dbReference type="KEGG" id="sgn:SGRA_4125"/>
<sequence length="54" mass="6503">MLARRKIHHALFLICVRRKVRKKKELERISYLKYVLEKKDRAAEGYSVFGLELV</sequence>
<reference evidence="1 2" key="1">
    <citation type="journal article" date="2012" name="Stand. Genomic Sci.">
        <title>Complete genome sequencing and analysis of Saprospira grandis str. Lewin, a predatory marine bacterium.</title>
        <authorList>
            <person name="Saw J.H."/>
            <person name="Yuryev A."/>
            <person name="Kanbe M."/>
            <person name="Hou S."/>
            <person name="Young A.G."/>
            <person name="Aizawa S."/>
            <person name="Alam M."/>
        </authorList>
    </citation>
    <scope>NUCLEOTIDE SEQUENCE [LARGE SCALE GENOMIC DNA]</scope>
    <source>
        <strain evidence="1 2">Lewin</strain>
    </source>
</reference>
<proteinExistence type="predicted"/>
<name>H6L7G8_SAPGL</name>
<protein>
    <submittedName>
        <fullName evidence="1">Uncharacterized protein</fullName>
    </submittedName>
</protein>
<accession>H6L7G8</accession>
<organism evidence="1 2">
    <name type="scientific">Saprospira grandis (strain Lewin)</name>
    <dbReference type="NCBI Taxonomy" id="984262"/>
    <lineage>
        <taxon>Bacteria</taxon>
        <taxon>Pseudomonadati</taxon>
        <taxon>Bacteroidota</taxon>
        <taxon>Saprospiria</taxon>
        <taxon>Saprospirales</taxon>
        <taxon>Saprospiraceae</taxon>
        <taxon>Saprospira</taxon>
    </lineage>
</organism>
<dbReference type="HOGENOM" id="CLU_3047875_0_0_10"/>
<dbReference type="Proteomes" id="UP000007519">
    <property type="component" value="Chromosome"/>
</dbReference>
<evidence type="ECO:0000313" key="1">
    <source>
        <dbReference type="EMBL" id="AFC26840.1"/>
    </source>
</evidence>
<evidence type="ECO:0000313" key="2">
    <source>
        <dbReference type="Proteomes" id="UP000007519"/>
    </source>
</evidence>
<dbReference type="EMBL" id="CP002831">
    <property type="protein sequence ID" value="AFC26840.1"/>
    <property type="molecule type" value="Genomic_DNA"/>
</dbReference>
<gene>
    <name evidence="1" type="ordered locus">SGRA_4125</name>
</gene>
<keyword evidence="2" id="KW-1185">Reference proteome</keyword>